<keyword evidence="5" id="KW-1185">Reference proteome</keyword>
<accession>A0A1I7SB65</accession>
<name>A0A1I7SB65_BURXY</name>
<dbReference type="Proteomes" id="UP000582659">
    <property type="component" value="Unassembled WGS sequence"/>
</dbReference>
<dbReference type="WBParaSite" id="BXY_1026200.1">
    <property type="protein sequence ID" value="BXY_1026200.1"/>
    <property type="gene ID" value="BXY_1026200"/>
</dbReference>
<dbReference type="EMBL" id="CAJFDI010000004">
    <property type="protein sequence ID" value="CAD5228211.1"/>
    <property type="molecule type" value="Genomic_DNA"/>
</dbReference>
<evidence type="ECO:0000313" key="6">
    <source>
        <dbReference type="WBParaSite" id="BXY_1026200.1"/>
    </source>
</evidence>
<reference evidence="6" key="1">
    <citation type="submission" date="2016-11" db="UniProtKB">
        <authorList>
            <consortium name="WormBaseParasite"/>
        </authorList>
    </citation>
    <scope>IDENTIFICATION</scope>
</reference>
<keyword evidence="1" id="KW-0732">Signal</keyword>
<evidence type="ECO:0000256" key="1">
    <source>
        <dbReference type="SAM" id="SignalP"/>
    </source>
</evidence>
<dbReference type="Proteomes" id="UP000659654">
    <property type="component" value="Unassembled WGS sequence"/>
</dbReference>
<feature type="signal peptide" evidence="1">
    <location>
        <begin position="1"/>
        <end position="22"/>
    </location>
</feature>
<evidence type="ECO:0000313" key="4">
    <source>
        <dbReference type="Proteomes" id="UP000095284"/>
    </source>
</evidence>
<dbReference type="Proteomes" id="UP000095284">
    <property type="component" value="Unplaced"/>
</dbReference>
<reference evidence="3" key="2">
    <citation type="submission" date="2020-08" db="EMBL/GenBank/DDBJ databases">
        <authorList>
            <person name="Kikuchi T."/>
        </authorList>
    </citation>
    <scope>NUCLEOTIDE SEQUENCE</scope>
    <source>
        <strain evidence="2">Ka4C1</strain>
    </source>
</reference>
<evidence type="ECO:0000313" key="2">
    <source>
        <dbReference type="EMBL" id="CAD5228211.1"/>
    </source>
</evidence>
<feature type="chain" id="PRO_5036022124" evidence="1">
    <location>
        <begin position="23"/>
        <end position="103"/>
    </location>
</feature>
<dbReference type="OrthoDB" id="5858822at2759"/>
<evidence type="ECO:0000313" key="3">
    <source>
        <dbReference type="EMBL" id="CAG9118718.1"/>
    </source>
</evidence>
<evidence type="ECO:0000313" key="5">
    <source>
        <dbReference type="Proteomes" id="UP000659654"/>
    </source>
</evidence>
<proteinExistence type="predicted"/>
<protein>
    <submittedName>
        <fullName evidence="2">(pine wood nematode) hypothetical protein</fullName>
    </submittedName>
</protein>
<organism evidence="4 6">
    <name type="scientific">Bursaphelenchus xylophilus</name>
    <name type="common">Pinewood nematode worm</name>
    <name type="synonym">Aphelenchoides xylophilus</name>
    <dbReference type="NCBI Taxonomy" id="6326"/>
    <lineage>
        <taxon>Eukaryota</taxon>
        <taxon>Metazoa</taxon>
        <taxon>Ecdysozoa</taxon>
        <taxon>Nematoda</taxon>
        <taxon>Chromadorea</taxon>
        <taxon>Rhabditida</taxon>
        <taxon>Tylenchina</taxon>
        <taxon>Tylenchomorpha</taxon>
        <taxon>Aphelenchoidea</taxon>
        <taxon>Aphelenchoididae</taxon>
        <taxon>Bursaphelenchus</taxon>
    </lineage>
</organism>
<gene>
    <name evidence="2" type="ORF">BXYJ_LOCUS10331</name>
</gene>
<dbReference type="AlphaFoldDB" id="A0A1I7SB65"/>
<sequence>MSKLSTVILAILAAFLVSQTYAAGGVAELKALTGDAPYLGYGNQEQAPEYFGDALVRQYYQNPAYGYAPRTPYSAYNYRAAYAPYRQPYGVYPRGVYPGGILF</sequence>
<dbReference type="EMBL" id="CAJFCV020000004">
    <property type="protein sequence ID" value="CAG9118718.1"/>
    <property type="molecule type" value="Genomic_DNA"/>
</dbReference>